<sequence>SKVTRLLPRLTFLDVLGTTVFESFPSGDAAGGMVFSVVFASLVADQDKAIFGYSFAALAAIGRMYLFAHHLFDVGVGAGIAFVCTNGLKLAHEWAMGDEEEFRLAWAVVIMVTFMVFYKKVIGRVRKPLPVQYKSKNGEWSMDAGDEDDKKK</sequence>
<dbReference type="SUPFAM" id="SSF48317">
    <property type="entry name" value="Acid phosphatase/Vanadium-dependent haloperoxidase"/>
    <property type="match status" value="1"/>
</dbReference>
<dbReference type="InterPro" id="IPR000326">
    <property type="entry name" value="PAP2/HPO"/>
</dbReference>
<feature type="transmembrane region" description="Helical" evidence="1">
    <location>
        <begin position="102"/>
        <end position="118"/>
    </location>
</feature>
<feature type="transmembrane region" description="Helical" evidence="1">
    <location>
        <begin position="50"/>
        <end position="68"/>
    </location>
</feature>
<feature type="transmembrane region" description="Helical" evidence="1">
    <location>
        <begin position="20"/>
        <end position="43"/>
    </location>
</feature>
<dbReference type="InterPro" id="IPR036938">
    <property type="entry name" value="PAP2/HPO_sf"/>
</dbReference>
<feature type="non-terminal residue" evidence="3">
    <location>
        <position position="1"/>
    </location>
</feature>
<keyword evidence="1" id="KW-0472">Membrane</keyword>
<keyword evidence="1" id="KW-0812">Transmembrane</keyword>
<evidence type="ECO:0000313" key="3">
    <source>
        <dbReference type="EMBL" id="GMI19193.1"/>
    </source>
</evidence>
<comment type="caution">
    <text evidence="3">The sequence shown here is derived from an EMBL/GenBank/DDBJ whole genome shotgun (WGS) entry which is preliminary data.</text>
</comment>
<feature type="domain" description="Phosphatidic acid phosphatase type 2/haloperoxidase" evidence="2">
    <location>
        <begin position="21"/>
        <end position="92"/>
    </location>
</feature>
<name>A0ABQ6M4A4_9STRA</name>
<evidence type="ECO:0000256" key="1">
    <source>
        <dbReference type="SAM" id="Phobius"/>
    </source>
</evidence>
<dbReference type="EMBL" id="BRYB01001145">
    <property type="protein sequence ID" value="GMI19193.1"/>
    <property type="molecule type" value="Genomic_DNA"/>
</dbReference>
<keyword evidence="1" id="KW-1133">Transmembrane helix</keyword>
<keyword evidence="4" id="KW-1185">Reference proteome</keyword>
<protein>
    <recommendedName>
        <fullName evidence="2">Phosphatidic acid phosphatase type 2/haloperoxidase domain-containing protein</fullName>
    </recommendedName>
</protein>
<evidence type="ECO:0000259" key="2">
    <source>
        <dbReference type="Pfam" id="PF01569"/>
    </source>
</evidence>
<dbReference type="Gene3D" id="1.20.144.10">
    <property type="entry name" value="Phosphatidic acid phosphatase type 2/haloperoxidase"/>
    <property type="match status" value="1"/>
</dbReference>
<accession>A0ABQ6M4A4</accession>
<dbReference type="CDD" id="cd01610">
    <property type="entry name" value="PAP2_like"/>
    <property type="match status" value="1"/>
</dbReference>
<reference evidence="3 4" key="1">
    <citation type="journal article" date="2023" name="Commun. Biol.">
        <title>Genome analysis of Parmales, the sister group of diatoms, reveals the evolutionary specialization of diatoms from phago-mixotrophs to photoautotrophs.</title>
        <authorList>
            <person name="Ban H."/>
            <person name="Sato S."/>
            <person name="Yoshikawa S."/>
            <person name="Yamada K."/>
            <person name="Nakamura Y."/>
            <person name="Ichinomiya M."/>
            <person name="Sato N."/>
            <person name="Blanc-Mathieu R."/>
            <person name="Endo H."/>
            <person name="Kuwata A."/>
            <person name="Ogata H."/>
        </authorList>
    </citation>
    <scope>NUCLEOTIDE SEQUENCE [LARGE SCALE GENOMIC DNA]</scope>
</reference>
<dbReference type="Pfam" id="PF01569">
    <property type="entry name" value="PAP2"/>
    <property type="match status" value="1"/>
</dbReference>
<dbReference type="Proteomes" id="UP001165060">
    <property type="component" value="Unassembled WGS sequence"/>
</dbReference>
<proteinExistence type="predicted"/>
<organism evidence="3 4">
    <name type="scientific">Tetraparma gracilis</name>
    <dbReference type="NCBI Taxonomy" id="2962635"/>
    <lineage>
        <taxon>Eukaryota</taxon>
        <taxon>Sar</taxon>
        <taxon>Stramenopiles</taxon>
        <taxon>Ochrophyta</taxon>
        <taxon>Bolidophyceae</taxon>
        <taxon>Parmales</taxon>
        <taxon>Triparmaceae</taxon>
        <taxon>Tetraparma</taxon>
    </lineage>
</organism>
<evidence type="ECO:0000313" key="4">
    <source>
        <dbReference type="Proteomes" id="UP001165060"/>
    </source>
</evidence>
<gene>
    <name evidence="3" type="ORF">TeGR_g2893</name>
</gene>